<dbReference type="InterPro" id="IPR038332">
    <property type="entry name" value="PPE_sf"/>
</dbReference>
<feature type="domain" description="PE" evidence="1">
    <location>
        <begin position="4"/>
        <end position="62"/>
    </location>
</feature>
<dbReference type="SUPFAM" id="SSF140459">
    <property type="entry name" value="PE/PPE dimer-like"/>
    <property type="match status" value="1"/>
</dbReference>
<protein>
    <submittedName>
        <fullName evidence="2">Triacylglycerol lipase</fullName>
        <ecNumber evidence="2">3.1.1.3</ecNumber>
    </submittedName>
</protein>
<name>A0ABY6RQQ1_9MYCO</name>
<gene>
    <name evidence="2" type="primary">lipY_4</name>
    <name evidence="2" type="ORF">LAUMK4_05042</name>
</gene>
<keyword evidence="3" id="KW-1185">Reference proteome</keyword>
<dbReference type="Gene3D" id="1.10.287.850">
    <property type="entry name" value="HP0062-like domain"/>
    <property type="match status" value="1"/>
</dbReference>
<organism evidence="2 3">
    <name type="scientific">Mycobacterium persicum</name>
    <dbReference type="NCBI Taxonomy" id="1487726"/>
    <lineage>
        <taxon>Bacteria</taxon>
        <taxon>Bacillati</taxon>
        <taxon>Actinomycetota</taxon>
        <taxon>Actinomycetes</taxon>
        <taxon>Mycobacteriales</taxon>
        <taxon>Mycobacteriaceae</taxon>
        <taxon>Mycobacterium</taxon>
    </lineage>
</organism>
<dbReference type="EC" id="3.1.1.3" evidence="2"/>
<dbReference type="Proteomes" id="UP000271464">
    <property type="component" value="Unassembled WGS sequence"/>
</dbReference>
<dbReference type="GO" id="GO:0004806">
    <property type="term" value="F:triacylglycerol lipase activity"/>
    <property type="evidence" value="ECO:0007669"/>
    <property type="project" value="UniProtKB-EC"/>
</dbReference>
<dbReference type="InterPro" id="IPR000084">
    <property type="entry name" value="PE-PGRS_N"/>
</dbReference>
<proteinExistence type="predicted"/>
<dbReference type="EMBL" id="UPHM01000136">
    <property type="protein sequence ID" value="VBA30289.1"/>
    <property type="molecule type" value="Genomic_DNA"/>
</dbReference>
<keyword evidence="2" id="KW-0378">Hydrolase</keyword>
<comment type="caution">
    <text evidence="2">The sequence shown here is derived from an EMBL/GenBank/DDBJ whole genome shotgun (WGS) entry which is preliminary data.</text>
</comment>
<reference evidence="2 3" key="1">
    <citation type="submission" date="2018-09" db="EMBL/GenBank/DDBJ databases">
        <authorList>
            <person name="Tagini F."/>
        </authorList>
    </citation>
    <scope>NUCLEOTIDE SEQUENCE [LARGE SCALE GENOMIC DNA]</scope>
    <source>
        <strain evidence="2 3">MK4</strain>
    </source>
</reference>
<dbReference type="Pfam" id="PF00934">
    <property type="entry name" value="PE"/>
    <property type="match status" value="1"/>
</dbReference>
<evidence type="ECO:0000313" key="2">
    <source>
        <dbReference type="EMBL" id="VBA30289.1"/>
    </source>
</evidence>
<evidence type="ECO:0000259" key="1">
    <source>
        <dbReference type="Pfam" id="PF00934"/>
    </source>
</evidence>
<sequence>MSFLITIPEMVAAATDDVARIGSALTTANAAAVGPTTGISAAAADKVSTAVAELFSGHAGRFRR</sequence>
<accession>A0ABY6RQQ1</accession>
<evidence type="ECO:0000313" key="3">
    <source>
        <dbReference type="Proteomes" id="UP000271464"/>
    </source>
</evidence>